<dbReference type="InterPro" id="IPR013103">
    <property type="entry name" value="RVT_2"/>
</dbReference>
<feature type="domain" description="Reverse transcriptase Ty1/copia-type" evidence="3">
    <location>
        <begin position="246"/>
        <end position="350"/>
    </location>
</feature>
<dbReference type="PANTHER" id="PTHR11439:SF509">
    <property type="entry name" value="RNA-DIRECTED DNA POLYMERASE"/>
    <property type="match status" value="1"/>
</dbReference>
<dbReference type="PANTHER" id="PTHR11439">
    <property type="entry name" value="GAG-POL-RELATED RETROTRANSPOSON"/>
    <property type="match status" value="1"/>
</dbReference>
<evidence type="ECO:0000256" key="1">
    <source>
        <dbReference type="SAM" id="Coils"/>
    </source>
</evidence>
<feature type="domain" description="Reverse transcriptase Ty1/copia-type" evidence="3">
    <location>
        <begin position="886"/>
        <end position="1128"/>
    </location>
</feature>
<dbReference type="SUPFAM" id="SSF56672">
    <property type="entry name" value="DNA/RNA polymerases"/>
    <property type="match status" value="1"/>
</dbReference>
<reference evidence="4" key="1">
    <citation type="journal article" date="2022" name="Int. J. Mol. Sci.">
        <title>Draft Genome of Tanacetum Coccineum: Genomic Comparison of Closely Related Tanacetum-Family Plants.</title>
        <authorList>
            <person name="Yamashiro T."/>
            <person name="Shiraishi A."/>
            <person name="Nakayama K."/>
            <person name="Satake H."/>
        </authorList>
    </citation>
    <scope>NUCLEOTIDE SEQUENCE</scope>
</reference>
<feature type="compositionally biased region" description="Basic and acidic residues" evidence="2">
    <location>
        <begin position="1929"/>
        <end position="1943"/>
    </location>
</feature>
<keyword evidence="1" id="KW-0175">Coiled coil</keyword>
<reference evidence="4" key="2">
    <citation type="submission" date="2022-01" db="EMBL/GenBank/DDBJ databases">
        <authorList>
            <person name="Yamashiro T."/>
            <person name="Shiraishi A."/>
            <person name="Satake H."/>
            <person name="Nakayama K."/>
        </authorList>
    </citation>
    <scope>NUCLEOTIDE SEQUENCE</scope>
</reference>
<feature type="compositionally biased region" description="Low complexity" evidence="2">
    <location>
        <begin position="1984"/>
        <end position="1999"/>
    </location>
</feature>
<evidence type="ECO:0000259" key="3">
    <source>
        <dbReference type="Pfam" id="PF07727"/>
    </source>
</evidence>
<comment type="caution">
    <text evidence="4">The sequence shown here is derived from an EMBL/GenBank/DDBJ whole genome shotgun (WGS) entry which is preliminary data.</text>
</comment>
<feature type="compositionally biased region" description="Low complexity" evidence="2">
    <location>
        <begin position="2204"/>
        <end position="2224"/>
    </location>
</feature>
<feature type="region of interest" description="Disordered" evidence="2">
    <location>
        <begin position="2153"/>
        <end position="2224"/>
    </location>
</feature>
<dbReference type="CDD" id="cd09272">
    <property type="entry name" value="RNase_HI_RT_Ty1"/>
    <property type="match status" value="1"/>
</dbReference>
<feature type="coiled-coil region" evidence="1">
    <location>
        <begin position="2019"/>
        <end position="2053"/>
    </location>
</feature>
<dbReference type="Pfam" id="PF07727">
    <property type="entry name" value="RVT_2"/>
    <property type="match status" value="2"/>
</dbReference>
<feature type="compositionally biased region" description="Pro residues" evidence="2">
    <location>
        <begin position="2166"/>
        <end position="2182"/>
    </location>
</feature>
<proteinExistence type="predicted"/>
<feature type="compositionally biased region" description="Basic residues" evidence="2">
    <location>
        <begin position="1725"/>
        <end position="1739"/>
    </location>
</feature>
<gene>
    <name evidence="4" type="ORF">Tco_0654331</name>
</gene>
<dbReference type="EMBL" id="BQNB010009157">
    <property type="protein sequence ID" value="GJS59547.1"/>
    <property type="molecule type" value="Genomic_DNA"/>
</dbReference>
<evidence type="ECO:0000313" key="4">
    <source>
        <dbReference type="EMBL" id="GJS59547.1"/>
    </source>
</evidence>
<feature type="compositionally biased region" description="Polar residues" evidence="2">
    <location>
        <begin position="1951"/>
        <end position="1960"/>
    </location>
</feature>
<sequence>MGETVVLLKTFITEIENQLDYKVKVIRSDNGTKFKNSVMNQFCDIKDIKSIQCAGLSQAECTAGPSFTNDAPSSPVNAASTSKEHLFDQFSPFKNAFTLLDVLNMFSIDDTRIFGNAYDDEDVGASADLNNLETTMNVSPIPTTKINKDHPKDQIIGDLTLAIQTRRMTKIYDEHAMVSYINKQRRRNHKDYQNYLFAYFLSQKEPKKVIQALEDLSWIEAMQERELLYNFNFRRGKSLVMRPCHTYLIENGFRRGTIDKTLVIKKAKGDILLVQVYVNDIIFGCTEKSLCYEFEGLMNKKFQMSSMGELTFFLGLQVQQKEDEIFISQDKYVAEKLKKFDFATVKKASTIIENNKALVKDEEAEAIDVYLYRSMIGIIVLLKRFKPHIIVCLFVLVQDGDPLRSIVAEGTERLTLNLGPKRPLASLFGSVKAHEKDRYNAEHSGNRNIHTSSSECSRVDKTEDRGNNVHEVASAVGYGKSTENRVGMLIGWWSGQCFDEDVDALASLSARHRDLAVKWIMCFKLMTVMRSSLDDAAKSCVQNINWTGERDRSRLHGFREKVYGTVNSGNDHFGVLYGYGRLCPFVIVFGKLLSESILVMVVGIFHQQRSSVPRLHMQNSVVERRKNELLSRLSSGTTANLHQRHRMCALWAGSVAVLPITRPGPAPNLLTPGPISSGLVPNPPPAIPYVSPTNKELEMLFQPMFDEYFNPSGIRQDPSPNVVQDPVIPTGPTVSISVDLDAPSGSHISSPLDHHSSSVPHGVAGKQYAEVNPFAAADPKPFINVFAPNLTSKASSSGEIMMPEPNQSTQPHEHIQKWTDSHPLDNIIGNPSRPVSTRKQLATDALWCFYNSVLSKVEPKNFKSAATEDCWFQAMQEEIHEFDRLDIWELVPPPDSATILALKWIYKVKLDEYGDVLKNKARLVAKGFRQEEGLDFEESFAPVARLEAIRIFIANAASKNMTVYQMDVKTAFLNGELKEEVYVHQPEGFVDPERPHHVYRLKKALYGLKQAPRAWYDTLSKFLLAQGFSKGVVDPTLFIRKTGKHTLHVQIYVDDIIFASTDPKDCDRFSNEMSSKFQMSMMGQISFFLGLQISQNPRGIFINQSKYANEILKKFDLHKSDPVDTPMVERTKLDEDLSGTPVDQTKYRSMIGSLMYLTASRPDLVFAVCMCARYQSRPTKKHLEAVKRVFRYLQGTINMGLWYPKDTAMALTAYADADHAGCQDTRRSTSGSAQFLGDKLVSWSSKKQTSTSISSTEAEYIAMSGCCAQILWMRPVSKHLDIRHHFIREQVEKGVVELYFVRTEYQLADIFTKALPRERFEFILPRLGMKCMKPETLKNTMADTEHAPAMAPPVRTDEQIMPRIRWVPIGKSNCYLNEEKSQPSPIYKIAVDILKQTNFFRAFTASSTIPAIYIQQFWDTICFDSKAGSYKCQLDEQWFDLTKDTLRDALQITPVDNNRAFSPPPTPDTLVEFVNKLGYPKEVIHLSNVTTNDMFQPWRALTTIINLCLTGKTSGFERPRAPVLQILWGVVNRAHIDYAERMWEEFTQSIHTFTEDKRNLAQHTLGKKKATLILIPSIRFTKLIIFHLQRLHNFHPRPESPLHLPTEEPVLGNLKFSAKGTKREVFGMTIPNELINDVIRGSDYYDAYLEKVAKHQRHLAGEEVSDPESPAPKPAKPTKQAKPKATKQPTISKTTAKKPKPAPAKPQEKKRKPVSESSEAPPLAKRAKAGKVVKKRTVKSSKQLVDEFVDEGVPAAKPRLEDTEEAILQKTPKKKSPAEQYIVQRRTPVPSEPAGHEESSSLYAELGLSGSDTESDEEMPSVVRSGAQDEGQAGPNPDDVAESQPLPTPSVLAGPNLEHSDVEITDASSQPQPEHMDEGFIATAYPEVQENLKLTVDEQMIPEEPVSSTGTLSSLQHLTKDFSYGDQFIDDKPSEANNEKTTADTEAESMVSVTIQQDTSVIPPMTSPVIDPVPRPDSPNVHWPLPTTTTTTAATTTTTPPLPPQPQQGSSDSILIKRMGELEQHIADLVEENQALEKRLDKQGDRIHKLETMDLPKMIREQTVEFIDSQEIDRKINESVKEVVISSVKHAMRAPLRARFKDLPTSDMKEILLQRMLEENYDKGHADHRAAYEALQDSIRRDECEDFDVDKAQEETKKKSKHNSPKTPPGPPPSPPPPPPPSGASGTTEASDYAQAPPPPPPSSSTHQGGQSTSTAAPSSSKTAASAEYSAWTTIDTRIKLSITTIPDDLYMDDETTADEQSYSSGEEVGRDHIPTVNLRQSWWKPLTEDRPASPEPAWTIPSTDLHVPTNKWASALNTTYVPPPENSLLAQTGDITTFIDWYCKRQGITELTPKDLKGPAYEIVKVFHLDIVHLQFQMEECHKHLTDKVDDATLKYNVSKSLPLGGEPALSISKMKEAYYPDVGLEQTVPDQFWIEEDCKFDSEGDRRVVRTHMRILSVVRIEVFSMYGFNYMKKIVLRRADLNDHVIAERDFKYLCPSDFKDLYLLNLQGHLNHLSPEDKKILITAINLWTRNLVIRQRVEDFQLGIESYQTQLNLTKPRWEATGFEFKHDYTVIDSPRAVTFRDKYGVQMIMRFNEIHKFNDGTLQQIDEALDYRVKEFRINRPNPEMNTRFWTKKDVDRSKQFMFAIQKRLKRRLIFRNLESFVGGRIREGDYRLLKRTE</sequence>
<evidence type="ECO:0000256" key="2">
    <source>
        <dbReference type="SAM" id="MobiDB-lite"/>
    </source>
</evidence>
<organism evidence="4 5">
    <name type="scientific">Tanacetum coccineum</name>
    <dbReference type="NCBI Taxonomy" id="301880"/>
    <lineage>
        <taxon>Eukaryota</taxon>
        <taxon>Viridiplantae</taxon>
        <taxon>Streptophyta</taxon>
        <taxon>Embryophyta</taxon>
        <taxon>Tracheophyta</taxon>
        <taxon>Spermatophyta</taxon>
        <taxon>Magnoliopsida</taxon>
        <taxon>eudicotyledons</taxon>
        <taxon>Gunneridae</taxon>
        <taxon>Pentapetalae</taxon>
        <taxon>asterids</taxon>
        <taxon>campanulids</taxon>
        <taxon>Asterales</taxon>
        <taxon>Asteraceae</taxon>
        <taxon>Asteroideae</taxon>
        <taxon>Anthemideae</taxon>
        <taxon>Anthemidinae</taxon>
        <taxon>Tanacetum</taxon>
    </lineage>
</organism>
<keyword evidence="5" id="KW-1185">Reference proteome</keyword>
<accession>A0ABQ4X336</accession>
<feature type="region of interest" description="Disordered" evidence="2">
    <location>
        <begin position="1658"/>
        <end position="1882"/>
    </location>
</feature>
<name>A0ABQ4X336_9ASTR</name>
<feature type="region of interest" description="Disordered" evidence="2">
    <location>
        <begin position="1926"/>
        <end position="2011"/>
    </location>
</feature>
<evidence type="ECO:0000313" key="5">
    <source>
        <dbReference type="Proteomes" id="UP001151760"/>
    </source>
</evidence>
<dbReference type="InterPro" id="IPR043502">
    <property type="entry name" value="DNA/RNA_pol_sf"/>
</dbReference>
<dbReference type="Proteomes" id="UP001151760">
    <property type="component" value="Unassembled WGS sequence"/>
</dbReference>
<protein>
    <submittedName>
        <fullName evidence="4">Retrovirus-related pol polyprotein from transposon TNT 1-94</fullName>
    </submittedName>
</protein>